<feature type="transmembrane region" description="Helical" evidence="5">
    <location>
        <begin position="239"/>
        <end position="261"/>
    </location>
</feature>
<evidence type="ECO:0000313" key="7">
    <source>
        <dbReference type="EMBL" id="KKK86867.1"/>
    </source>
</evidence>
<proteinExistence type="predicted"/>
<keyword evidence="2 5" id="KW-0812">Transmembrane</keyword>
<protein>
    <recommendedName>
        <fullName evidence="6">ABC transmembrane type-1 domain-containing protein</fullName>
    </recommendedName>
</protein>
<evidence type="ECO:0000256" key="1">
    <source>
        <dbReference type="ARBA" id="ARBA00004141"/>
    </source>
</evidence>
<dbReference type="PROSITE" id="PS50928">
    <property type="entry name" value="ABC_TM1"/>
    <property type="match status" value="2"/>
</dbReference>
<dbReference type="GO" id="GO:0016020">
    <property type="term" value="C:membrane"/>
    <property type="evidence" value="ECO:0007669"/>
    <property type="project" value="UniProtKB-SubCell"/>
</dbReference>
<feature type="transmembrane region" description="Helical" evidence="5">
    <location>
        <begin position="80"/>
        <end position="103"/>
    </location>
</feature>
<feature type="domain" description="ABC transmembrane type-1" evidence="6">
    <location>
        <begin position="235"/>
        <end position="420"/>
    </location>
</feature>
<evidence type="ECO:0000259" key="6">
    <source>
        <dbReference type="PROSITE" id="PS50928"/>
    </source>
</evidence>
<dbReference type="CDD" id="cd06261">
    <property type="entry name" value="TM_PBP2"/>
    <property type="match status" value="2"/>
</dbReference>
<keyword evidence="3 5" id="KW-1133">Transmembrane helix</keyword>
<dbReference type="SUPFAM" id="SSF161098">
    <property type="entry name" value="MetI-like"/>
    <property type="match status" value="2"/>
</dbReference>
<comment type="caution">
    <text evidence="7">The sequence shown here is derived from an EMBL/GenBank/DDBJ whole genome shotgun (WGS) entry which is preliminary data.</text>
</comment>
<feature type="transmembrane region" description="Helical" evidence="5">
    <location>
        <begin position="273"/>
        <end position="293"/>
    </location>
</feature>
<dbReference type="PANTHER" id="PTHR43496:SF1">
    <property type="entry name" value="POLYGALACTURONAN_RHAMNOGALACTURONAN TRANSPORT SYSTEM PERMEASE PROTEIN YTEP"/>
    <property type="match status" value="1"/>
</dbReference>
<feature type="non-terminal residue" evidence="7">
    <location>
        <position position="1"/>
    </location>
</feature>
<dbReference type="Gene3D" id="1.10.3720.10">
    <property type="entry name" value="MetI-like"/>
    <property type="match status" value="2"/>
</dbReference>
<feature type="transmembrane region" description="Helical" evidence="5">
    <location>
        <begin position="374"/>
        <end position="396"/>
    </location>
</feature>
<comment type="subcellular location">
    <subcellularLocation>
        <location evidence="1">Membrane</location>
        <topology evidence="1">Multi-pass membrane protein</topology>
    </subcellularLocation>
</comment>
<evidence type="ECO:0000256" key="4">
    <source>
        <dbReference type="ARBA" id="ARBA00023136"/>
    </source>
</evidence>
<feature type="transmembrane region" description="Helical" evidence="5">
    <location>
        <begin position="7"/>
        <end position="27"/>
    </location>
</feature>
<feature type="non-terminal residue" evidence="7">
    <location>
        <position position="420"/>
    </location>
</feature>
<dbReference type="PANTHER" id="PTHR43496">
    <property type="entry name" value="PROTEIN LPLB"/>
    <property type="match status" value="1"/>
</dbReference>
<name>A0A0F8YZJ4_9ZZZZ</name>
<gene>
    <name evidence="7" type="ORF">LCGC14_2758950</name>
</gene>
<dbReference type="AlphaFoldDB" id="A0A0F8YZJ4"/>
<feature type="transmembrane region" description="Helical" evidence="5">
    <location>
        <begin position="180"/>
        <end position="208"/>
    </location>
</feature>
<feature type="transmembrane region" description="Helical" evidence="5">
    <location>
        <begin position="33"/>
        <end position="59"/>
    </location>
</feature>
<keyword evidence="4 5" id="KW-0472">Membrane</keyword>
<feature type="transmembrane region" description="Helical" evidence="5">
    <location>
        <begin position="349"/>
        <end position="368"/>
    </location>
</feature>
<dbReference type="InterPro" id="IPR000515">
    <property type="entry name" value="MetI-like"/>
</dbReference>
<dbReference type="Pfam" id="PF00528">
    <property type="entry name" value="BPD_transp_1"/>
    <property type="match status" value="2"/>
</dbReference>
<accession>A0A0F8YZJ4</accession>
<feature type="transmembrane region" description="Helical" evidence="5">
    <location>
        <begin position="299"/>
        <end position="317"/>
    </location>
</feature>
<evidence type="ECO:0000256" key="2">
    <source>
        <dbReference type="ARBA" id="ARBA00022692"/>
    </source>
</evidence>
<evidence type="ECO:0000256" key="3">
    <source>
        <dbReference type="ARBA" id="ARBA00022989"/>
    </source>
</evidence>
<feature type="transmembrane region" description="Helical" evidence="5">
    <location>
        <begin position="137"/>
        <end position="160"/>
    </location>
</feature>
<dbReference type="EMBL" id="LAZR01050660">
    <property type="protein sequence ID" value="KKK86867.1"/>
    <property type="molecule type" value="Genomic_DNA"/>
</dbReference>
<sequence>PLIAPPFIFSLALIIIAGRRGLIYHFLKISPTIYGWPGLITAQVLSFLPLGFLMVNNVLQSLNPSLEDASLDLGASQARTLFRVIIPLSLPGLFKAALLVFIISLADFGNPMLIGGGLPIMATDAYNLWIGEQNMEMSAVFCVLLVIPSIFVYVVQNYFLKEGSYVTVTGQMMATERRKISWYIQYPFFIISITVVLIIVSCFSVIFLSSVTKLFMINNTFTLEHFFSYSGWKALRTSFTVSSIAAALTSFSSIIFSYILVRKKPKGKQLLEFIALLGFAVPGTVMGIGYILVFNRYPLMLTGTLIIIIINISFREFPVGLEAGISKLHQIDISIEEASRDLGAGSFKTFIRVVLPLMSSAFAASFLYTFMVGMITISAVIFLIAPGTNLASLLILRLGETGNIGKASAMAILLTIIVLV</sequence>
<dbReference type="InterPro" id="IPR035906">
    <property type="entry name" value="MetI-like_sf"/>
</dbReference>
<evidence type="ECO:0000256" key="5">
    <source>
        <dbReference type="SAM" id="Phobius"/>
    </source>
</evidence>
<dbReference type="GO" id="GO:0055085">
    <property type="term" value="P:transmembrane transport"/>
    <property type="evidence" value="ECO:0007669"/>
    <property type="project" value="InterPro"/>
</dbReference>
<feature type="domain" description="ABC transmembrane type-1" evidence="6">
    <location>
        <begin position="1"/>
        <end position="156"/>
    </location>
</feature>
<organism evidence="7">
    <name type="scientific">marine sediment metagenome</name>
    <dbReference type="NCBI Taxonomy" id="412755"/>
    <lineage>
        <taxon>unclassified sequences</taxon>
        <taxon>metagenomes</taxon>
        <taxon>ecological metagenomes</taxon>
    </lineage>
</organism>
<reference evidence="7" key="1">
    <citation type="journal article" date="2015" name="Nature">
        <title>Complex archaea that bridge the gap between prokaryotes and eukaryotes.</title>
        <authorList>
            <person name="Spang A."/>
            <person name="Saw J.H."/>
            <person name="Jorgensen S.L."/>
            <person name="Zaremba-Niedzwiedzka K."/>
            <person name="Martijn J."/>
            <person name="Lind A.E."/>
            <person name="van Eijk R."/>
            <person name="Schleper C."/>
            <person name="Guy L."/>
            <person name="Ettema T.J."/>
        </authorList>
    </citation>
    <scope>NUCLEOTIDE SEQUENCE</scope>
</reference>